<protein>
    <recommendedName>
        <fullName evidence="3">C2H2-type domain-containing protein</fullName>
    </recommendedName>
</protein>
<evidence type="ECO:0000313" key="2">
    <source>
        <dbReference type="EMBL" id="PCG67102.1"/>
    </source>
</evidence>
<evidence type="ECO:0000256" key="1">
    <source>
        <dbReference type="SAM" id="MobiDB-lite"/>
    </source>
</evidence>
<reference evidence="2" key="1">
    <citation type="submission" date="2017-09" db="EMBL/GenBank/DDBJ databases">
        <title>Contemporary evolution of a Lepidopteran species, Heliothis virescens, in response to modern agricultural practices.</title>
        <authorList>
            <person name="Fritz M.L."/>
            <person name="Deyonke A.M."/>
            <person name="Papanicolaou A."/>
            <person name="Micinski S."/>
            <person name="Westbrook J."/>
            <person name="Gould F."/>
        </authorList>
    </citation>
    <scope>NUCLEOTIDE SEQUENCE [LARGE SCALE GENOMIC DNA]</scope>
    <source>
        <strain evidence="2">HvINT-</strain>
        <tissue evidence="2">Whole body</tissue>
    </source>
</reference>
<gene>
    <name evidence="2" type="ORF">B5V51_6859</name>
</gene>
<name>A0A2A4J6Q8_HELVI</name>
<organism evidence="2">
    <name type="scientific">Heliothis virescens</name>
    <name type="common">Tobacco budworm moth</name>
    <dbReference type="NCBI Taxonomy" id="7102"/>
    <lineage>
        <taxon>Eukaryota</taxon>
        <taxon>Metazoa</taxon>
        <taxon>Ecdysozoa</taxon>
        <taxon>Arthropoda</taxon>
        <taxon>Hexapoda</taxon>
        <taxon>Insecta</taxon>
        <taxon>Pterygota</taxon>
        <taxon>Neoptera</taxon>
        <taxon>Endopterygota</taxon>
        <taxon>Lepidoptera</taxon>
        <taxon>Glossata</taxon>
        <taxon>Ditrysia</taxon>
        <taxon>Noctuoidea</taxon>
        <taxon>Noctuidae</taxon>
        <taxon>Heliothinae</taxon>
        <taxon>Heliothis</taxon>
    </lineage>
</organism>
<comment type="caution">
    <text evidence="2">The sequence shown here is derived from an EMBL/GenBank/DDBJ whole genome shotgun (WGS) entry which is preliminary data.</text>
</comment>
<feature type="region of interest" description="Disordered" evidence="1">
    <location>
        <begin position="1"/>
        <end position="26"/>
    </location>
</feature>
<proteinExistence type="predicted"/>
<dbReference type="EMBL" id="NWSH01003020">
    <property type="protein sequence ID" value="PCG67102.1"/>
    <property type="molecule type" value="Genomic_DNA"/>
</dbReference>
<dbReference type="AlphaFoldDB" id="A0A2A4J6Q8"/>
<evidence type="ECO:0008006" key="3">
    <source>
        <dbReference type="Google" id="ProtNLM"/>
    </source>
</evidence>
<sequence>MEEDNSKDAEDAEYVDGDDEDPDSDEKRPLMLLLKRLIRNKQNTVLTNAQIIDILLSEFNICVKSCHELEADIYIKIIKKFLKDWPQWEELERISMKFSLVTDSEAVHKVLNDKYKHLKEYLGCMLVTAKPMAQEAVRSVSSNRPEKSKVDKSIESNEVVMEIQCTWEQLNNLFFRKPRLDLNNTVFNMSEITPSRISLRNLTFAEILNGCCVKVIIMLPHFSFVRELSYKLNHILVNKACDDYSITDTIFSRDFEMTTKSKKTKRRTYSKNSFMQQFSSILQKCAKQYPDMYDFVQAILELIKSELDGIDQFVIPASYRRCASKYKYVRYLYMDNNDNEDTRYDLQLEETITPMYMYTVDKILKSDGFIPQVWQWLKTECMICKIKITGSNSTSWKEAWESHFSEHHSNEKDWQCTHCKRSFSISSLANNKWYHEC</sequence>
<feature type="compositionally biased region" description="Acidic residues" evidence="1">
    <location>
        <begin position="10"/>
        <end position="24"/>
    </location>
</feature>
<accession>A0A2A4J6Q8</accession>